<accession>A0A023BC09</accession>
<proteinExistence type="predicted"/>
<evidence type="ECO:0000313" key="3">
    <source>
        <dbReference type="Proteomes" id="UP000019763"/>
    </source>
</evidence>
<dbReference type="EMBL" id="AFNH02000134">
    <property type="protein sequence ID" value="EZG81701.1"/>
    <property type="molecule type" value="Genomic_DNA"/>
</dbReference>
<dbReference type="AlphaFoldDB" id="A0A023BC09"/>
<keyword evidence="3" id="KW-1185">Reference proteome</keyword>
<dbReference type="RefSeq" id="XP_011134207.1">
    <property type="nucleotide sequence ID" value="XM_011135905.1"/>
</dbReference>
<evidence type="ECO:0000256" key="1">
    <source>
        <dbReference type="SAM" id="MobiDB-lite"/>
    </source>
</evidence>
<organism evidence="2 3">
    <name type="scientific">Gregarina niphandrodes</name>
    <name type="common">Septate eugregarine</name>
    <dbReference type="NCBI Taxonomy" id="110365"/>
    <lineage>
        <taxon>Eukaryota</taxon>
        <taxon>Sar</taxon>
        <taxon>Alveolata</taxon>
        <taxon>Apicomplexa</taxon>
        <taxon>Conoidasida</taxon>
        <taxon>Gregarinasina</taxon>
        <taxon>Eugregarinorida</taxon>
        <taxon>Gregarinidae</taxon>
        <taxon>Gregarina</taxon>
    </lineage>
</organism>
<evidence type="ECO:0000313" key="2">
    <source>
        <dbReference type="EMBL" id="EZG81701.1"/>
    </source>
</evidence>
<dbReference type="GeneID" id="22910934"/>
<name>A0A023BC09_GRENI</name>
<reference evidence="2" key="1">
    <citation type="submission" date="2013-12" db="EMBL/GenBank/DDBJ databases">
        <authorList>
            <person name="Omoto C.K."/>
            <person name="Sibley D."/>
            <person name="Venepally P."/>
            <person name="Hadjithomas M."/>
            <person name="Karamycheva S."/>
            <person name="Brunk B."/>
            <person name="Roos D."/>
            <person name="Caler E."/>
            <person name="Lorenzi H."/>
        </authorList>
    </citation>
    <scope>NUCLEOTIDE SEQUENCE</scope>
</reference>
<dbReference type="Proteomes" id="UP000019763">
    <property type="component" value="Unassembled WGS sequence"/>
</dbReference>
<feature type="compositionally biased region" description="Basic and acidic residues" evidence="1">
    <location>
        <begin position="93"/>
        <end position="108"/>
    </location>
</feature>
<gene>
    <name evidence="2" type="ORF">GNI_018430</name>
</gene>
<comment type="caution">
    <text evidence="2">The sequence shown here is derived from an EMBL/GenBank/DDBJ whole genome shotgun (WGS) entry which is preliminary data.</text>
</comment>
<feature type="region of interest" description="Disordered" evidence="1">
    <location>
        <begin position="93"/>
        <end position="142"/>
    </location>
</feature>
<dbReference type="VEuPathDB" id="CryptoDB:GNI_018430"/>
<protein>
    <submittedName>
        <fullName evidence="2">Uncharacterized protein</fullName>
    </submittedName>
</protein>
<sequence length="563" mass="61661">MDVLPPAVLNLRRQSSEALGLLKNSFKYDPNPKVALAQIGDWFASSTFDGITYGVPRAKVVEAGDKEKVVMGRTAANGGVLVISPGREVVASETKKPVREARREEVRRQSLGGEPSLQGSLPYESPRSPVQDFGPGPGRRSIVQDEHVVKRKSFTVNVDRSRRCSAQQRAPEGTTGCLLQLVSRRLQNLQPSEVLDVDVSAEMLVIRNKRQSSSRSIPLLKNEPGAKLTAVSSIWTDELQRYCIAIVTTSSADGACADRDCGGDRRGEEQTLWVIDVARALLLGRWVRPMFRHYCTRVSYASEGAVALLAADHSSLEIVLLPETETTTRMRLLALAKLTLPISSLDTFTVSYRAPAALAVCVINEGSAATMVGEIQANPEITGTLESARVSWYSGPLPYLDVRDAGGLNTEQLRAILTVAIGFDDQNMYCHVLTSWFQQSTPTEKLDLLQNDLLESLKAQQQQGNMADAPAIHRHIPGRWRVDLIGMTWPSVLFDVVYDDRHAAQPLVKKIFTLSTRGDADVATERELAEACDAYSAHQAADQLGDAIVMAALELHAHVTKNQ</sequence>